<gene>
    <name evidence="2" type="ORF">CMUS01_14618</name>
</gene>
<dbReference type="AlphaFoldDB" id="A0A8H6MRD0"/>
<protein>
    <submittedName>
        <fullName evidence="2">Uncharacterized protein</fullName>
    </submittedName>
</protein>
<dbReference type="Proteomes" id="UP000639643">
    <property type="component" value="Unassembled WGS sequence"/>
</dbReference>
<feature type="region of interest" description="Disordered" evidence="1">
    <location>
        <begin position="30"/>
        <end position="57"/>
    </location>
</feature>
<reference evidence="2" key="1">
    <citation type="journal article" date="2020" name="Phytopathology">
        <title>Genome Sequence Resources of Colletotrichum truncatum, C. plurivorum, C. musicola, and C. sojae: Four Species Pathogenic to Soybean (Glycine max).</title>
        <authorList>
            <person name="Rogerio F."/>
            <person name="Boufleur T.R."/>
            <person name="Ciampi-Guillardi M."/>
            <person name="Sukno S.A."/>
            <person name="Thon M.R."/>
            <person name="Massola Junior N.S."/>
            <person name="Baroncelli R."/>
        </authorList>
    </citation>
    <scope>NUCLEOTIDE SEQUENCE</scope>
    <source>
        <strain evidence="2">LFN0074</strain>
    </source>
</reference>
<name>A0A8H6MRD0_9PEZI</name>
<evidence type="ECO:0000313" key="2">
    <source>
        <dbReference type="EMBL" id="KAF6805411.1"/>
    </source>
</evidence>
<dbReference type="EMBL" id="WIGM01001079">
    <property type="protein sequence ID" value="KAF6805411.1"/>
    <property type="molecule type" value="Genomic_DNA"/>
</dbReference>
<organism evidence="2 3">
    <name type="scientific">Colletotrichum musicola</name>
    <dbReference type="NCBI Taxonomy" id="2175873"/>
    <lineage>
        <taxon>Eukaryota</taxon>
        <taxon>Fungi</taxon>
        <taxon>Dikarya</taxon>
        <taxon>Ascomycota</taxon>
        <taxon>Pezizomycotina</taxon>
        <taxon>Sordariomycetes</taxon>
        <taxon>Hypocreomycetidae</taxon>
        <taxon>Glomerellales</taxon>
        <taxon>Glomerellaceae</taxon>
        <taxon>Colletotrichum</taxon>
        <taxon>Colletotrichum orchidearum species complex</taxon>
    </lineage>
</organism>
<comment type="caution">
    <text evidence="2">The sequence shown here is derived from an EMBL/GenBank/DDBJ whole genome shotgun (WGS) entry which is preliminary data.</text>
</comment>
<sequence>MPNDAEEMAGFHRSQMPLCTFGRYRYRLRQQTRTERPAEPFNDVADGTSRRPNGRKDGEGTYCVYWCYPHPQASSWLVLRWLHYSRAVKRQRVRRLGQQAANLKAVGYLDQHHSSD</sequence>
<accession>A0A8H6MRD0</accession>
<evidence type="ECO:0000256" key="1">
    <source>
        <dbReference type="SAM" id="MobiDB-lite"/>
    </source>
</evidence>
<proteinExistence type="predicted"/>
<keyword evidence="3" id="KW-1185">Reference proteome</keyword>
<evidence type="ECO:0000313" key="3">
    <source>
        <dbReference type="Proteomes" id="UP000639643"/>
    </source>
</evidence>